<evidence type="ECO:0000313" key="2">
    <source>
        <dbReference type="EMBL" id="KAF6074940.1"/>
    </source>
</evidence>
<feature type="region of interest" description="Disordered" evidence="1">
    <location>
        <begin position="14"/>
        <end position="51"/>
    </location>
</feature>
<dbReference type="Proteomes" id="UP000664940">
    <property type="component" value="Unassembled WGS sequence"/>
</dbReference>
<proteinExistence type="predicted"/>
<gene>
    <name evidence="2" type="ORF">HJG60_009350</name>
</gene>
<evidence type="ECO:0000313" key="3">
    <source>
        <dbReference type="Proteomes" id="UP000664940"/>
    </source>
</evidence>
<dbReference type="EMBL" id="JABVXQ010000015">
    <property type="protein sequence ID" value="KAF6074940.1"/>
    <property type="molecule type" value="Genomic_DNA"/>
</dbReference>
<evidence type="ECO:0000256" key="1">
    <source>
        <dbReference type="SAM" id="MobiDB-lite"/>
    </source>
</evidence>
<comment type="caution">
    <text evidence="2">The sequence shown here is derived from an EMBL/GenBank/DDBJ whole genome shotgun (WGS) entry which is preliminary data.</text>
</comment>
<sequence>MEDVYDIGNALQCHPRPGSDGWELAGPGQTPSLPSGSVSSSGPKGCWEDGSQHSAASRECRSLPPLAHGRCCIRDWKGINRPEVPRGPRGRRCMDHQWGAGFLSSGGRGRAASCALLPPDG</sequence>
<reference evidence="2 3" key="1">
    <citation type="journal article" date="2020" name="Nature">
        <title>Six reference-quality genomes reveal evolution of bat adaptations.</title>
        <authorList>
            <person name="Jebb D."/>
            <person name="Huang Z."/>
            <person name="Pippel M."/>
            <person name="Hughes G.M."/>
            <person name="Lavrichenko K."/>
            <person name="Devanna P."/>
            <person name="Winkler S."/>
            <person name="Jermiin L.S."/>
            <person name="Skirmuntt E.C."/>
            <person name="Katzourakis A."/>
            <person name="Burkitt-Gray L."/>
            <person name="Ray D.A."/>
            <person name="Sullivan K.A.M."/>
            <person name="Roscito J.G."/>
            <person name="Kirilenko B.M."/>
            <person name="Davalos L.M."/>
            <person name="Corthals A.P."/>
            <person name="Power M.L."/>
            <person name="Jones G."/>
            <person name="Ransome R.D."/>
            <person name="Dechmann D.K.N."/>
            <person name="Locatelli A.G."/>
            <person name="Puechmaille S.J."/>
            <person name="Fedrigo O."/>
            <person name="Jarvis E.D."/>
            <person name="Hiller M."/>
            <person name="Vernes S.C."/>
            <person name="Myers E.W."/>
            <person name="Teeling E.C."/>
        </authorList>
    </citation>
    <scope>NUCLEOTIDE SEQUENCE [LARGE SCALE GENOMIC DNA]</scope>
    <source>
        <strain evidence="2">Bat1K_MPI-CBG_1</strain>
    </source>
</reference>
<organism evidence="2 3">
    <name type="scientific">Phyllostomus discolor</name>
    <name type="common">pale spear-nosed bat</name>
    <dbReference type="NCBI Taxonomy" id="89673"/>
    <lineage>
        <taxon>Eukaryota</taxon>
        <taxon>Metazoa</taxon>
        <taxon>Chordata</taxon>
        <taxon>Craniata</taxon>
        <taxon>Vertebrata</taxon>
        <taxon>Euteleostomi</taxon>
        <taxon>Mammalia</taxon>
        <taxon>Eutheria</taxon>
        <taxon>Laurasiatheria</taxon>
        <taxon>Chiroptera</taxon>
        <taxon>Yangochiroptera</taxon>
        <taxon>Phyllostomidae</taxon>
        <taxon>Phyllostominae</taxon>
        <taxon>Phyllostomus</taxon>
    </lineage>
</organism>
<dbReference type="AlphaFoldDB" id="A0A833YFI6"/>
<protein>
    <submittedName>
        <fullName evidence="2">Uncharacterized protein</fullName>
    </submittedName>
</protein>
<name>A0A833YFI6_9CHIR</name>
<accession>A0A833YFI6</accession>
<feature type="compositionally biased region" description="Low complexity" evidence="1">
    <location>
        <begin position="31"/>
        <end position="45"/>
    </location>
</feature>